<dbReference type="SUPFAM" id="SSF47954">
    <property type="entry name" value="Cyclin-like"/>
    <property type="match status" value="1"/>
</dbReference>
<name>A0AAV0YAJ3_9HEMI</name>
<keyword evidence="3" id="KW-0131">Cell cycle</keyword>
<organism evidence="6 7">
    <name type="scientific">Macrosiphum euphorbiae</name>
    <name type="common">potato aphid</name>
    <dbReference type="NCBI Taxonomy" id="13131"/>
    <lineage>
        <taxon>Eukaryota</taxon>
        <taxon>Metazoa</taxon>
        <taxon>Ecdysozoa</taxon>
        <taxon>Arthropoda</taxon>
        <taxon>Hexapoda</taxon>
        <taxon>Insecta</taxon>
        <taxon>Pterygota</taxon>
        <taxon>Neoptera</taxon>
        <taxon>Paraneoptera</taxon>
        <taxon>Hemiptera</taxon>
        <taxon>Sternorrhyncha</taxon>
        <taxon>Aphidomorpha</taxon>
        <taxon>Aphidoidea</taxon>
        <taxon>Aphididae</taxon>
        <taxon>Macrosiphini</taxon>
        <taxon>Macrosiphum</taxon>
    </lineage>
</organism>
<dbReference type="GO" id="GO:0005634">
    <property type="term" value="C:nucleus"/>
    <property type="evidence" value="ECO:0007669"/>
    <property type="project" value="UniProtKB-ARBA"/>
</dbReference>
<comment type="similarity">
    <text evidence="4">Belongs to the cyclin family.</text>
</comment>
<dbReference type="FunFam" id="1.10.472.10:FF:000001">
    <property type="entry name" value="G2/mitotic-specific cyclin"/>
    <property type="match status" value="1"/>
</dbReference>
<evidence type="ECO:0000256" key="1">
    <source>
        <dbReference type="ARBA" id="ARBA00022618"/>
    </source>
</evidence>
<dbReference type="SMART" id="SM00385">
    <property type="entry name" value="CYCLIN"/>
    <property type="match status" value="1"/>
</dbReference>
<evidence type="ECO:0000256" key="3">
    <source>
        <dbReference type="ARBA" id="ARBA00023306"/>
    </source>
</evidence>
<keyword evidence="1" id="KW-0132">Cell division</keyword>
<evidence type="ECO:0000313" key="6">
    <source>
        <dbReference type="EMBL" id="CAI6376506.1"/>
    </source>
</evidence>
<dbReference type="Proteomes" id="UP001160148">
    <property type="component" value="Unassembled WGS sequence"/>
</dbReference>
<accession>A0AAV0YAJ3</accession>
<dbReference type="Pfam" id="PF00134">
    <property type="entry name" value="Cyclin_N"/>
    <property type="match status" value="1"/>
</dbReference>
<evidence type="ECO:0000259" key="5">
    <source>
        <dbReference type="SMART" id="SM00385"/>
    </source>
</evidence>
<dbReference type="EMBL" id="CARXXK010001494">
    <property type="protein sequence ID" value="CAI6376506.1"/>
    <property type="molecule type" value="Genomic_DNA"/>
</dbReference>
<evidence type="ECO:0000313" key="7">
    <source>
        <dbReference type="Proteomes" id="UP001160148"/>
    </source>
</evidence>
<comment type="caution">
    <text evidence="6">The sequence shown here is derived from an EMBL/GenBank/DDBJ whole genome shotgun (WGS) entry which is preliminary data.</text>
</comment>
<evidence type="ECO:0000256" key="2">
    <source>
        <dbReference type="ARBA" id="ARBA00023127"/>
    </source>
</evidence>
<dbReference type="PANTHER" id="PTHR10177">
    <property type="entry name" value="CYCLINS"/>
    <property type="match status" value="1"/>
</dbReference>
<proteinExistence type="inferred from homology"/>
<reference evidence="6 7" key="1">
    <citation type="submission" date="2023-01" db="EMBL/GenBank/DDBJ databases">
        <authorList>
            <person name="Whitehead M."/>
        </authorList>
    </citation>
    <scope>NUCLEOTIDE SEQUENCE [LARGE SCALE GENOMIC DNA]</scope>
</reference>
<evidence type="ECO:0000256" key="4">
    <source>
        <dbReference type="RuleBase" id="RU000383"/>
    </source>
</evidence>
<sequence>MTDHVHYLPEIPWGKRAAFWKMILCNRDSATLTYRNPKYHDCHEHLTPRMRAILLDWLIAVSSDFKLHRETYYLDRYLSNSDSIPIEKLQLIGITCLFMAVKMEEIYPHKLTVFVCVTDGACTNENVLDMEKKLLMYLRFRLTPVSINYWVELMLQFIYVDDSTAEDSNYFNF</sequence>
<dbReference type="InterPro" id="IPR039361">
    <property type="entry name" value="Cyclin"/>
</dbReference>
<feature type="domain" description="Cyclin-like" evidence="5">
    <location>
        <begin position="56"/>
        <end position="136"/>
    </location>
</feature>
<dbReference type="InterPro" id="IPR013763">
    <property type="entry name" value="Cyclin-like_dom"/>
</dbReference>
<keyword evidence="2 4" id="KW-0195">Cyclin</keyword>
<dbReference type="Gene3D" id="1.10.472.10">
    <property type="entry name" value="Cyclin-like"/>
    <property type="match status" value="2"/>
</dbReference>
<dbReference type="InterPro" id="IPR006671">
    <property type="entry name" value="Cyclin_N"/>
</dbReference>
<dbReference type="AlphaFoldDB" id="A0AAV0YAJ3"/>
<dbReference type="InterPro" id="IPR036915">
    <property type="entry name" value="Cyclin-like_sf"/>
</dbReference>
<protein>
    <recommendedName>
        <fullName evidence="5">Cyclin-like domain-containing protein</fullName>
    </recommendedName>
</protein>
<dbReference type="GO" id="GO:0051301">
    <property type="term" value="P:cell division"/>
    <property type="evidence" value="ECO:0007669"/>
    <property type="project" value="UniProtKB-KW"/>
</dbReference>
<keyword evidence="7" id="KW-1185">Reference proteome</keyword>
<gene>
    <name evidence="6" type="ORF">MEUPH1_LOCUS29870</name>
</gene>